<sequence>MSTSSSRSSAGQQRDASRQQIEAPLAAANAAEADGPVPVPEDDREELLQKLKQLSCLSATKERSLQTLISLVFPSAFEGGRRVGLKDFEAALQRVGCFASPSDAVSAWLLLSGTQLQPQLLQQKGDRTADQQREAAAANAFIDGATLLRRAKQTDPSFLFFHYAALLKRLQHLQDKKRRLKETSQLLQLQLLQLQKKEALPPQQQQHNPLPQNQQQGEQVQQQLAAAAASPPVSQLWLEEALVPTNAVRMLEQQQIGPLPAWQQDVQDAVRDTPEAAATTDQSKQHHFLVSKKQGHRLLPSDVTDPLQQQRVLALQQLLADLLQRVKDKQKVKELRSAATAQLP</sequence>
<keyword evidence="1" id="KW-0175">Coiled coil</keyword>
<gene>
    <name evidence="3" type="ORF">cyc_06663</name>
</gene>
<feature type="region of interest" description="Disordered" evidence="2">
    <location>
        <begin position="199"/>
        <end position="225"/>
    </location>
</feature>
<organism evidence="3 4">
    <name type="scientific">Cyclospora cayetanensis</name>
    <dbReference type="NCBI Taxonomy" id="88456"/>
    <lineage>
        <taxon>Eukaryota</taxon>
        <taxon>Sar</taxon>
        <taxon>Alveolata</taxon>
        <taxon>Apicomplexa</taxon>
        <taxon>Conoidasida</taxon>
        <taxon>Coccidia</taxon>
        <taxon>Eucoccidiorida</taxon>
        <taxon>Eimeriorina</taxon>
        <taxon>Eimeriidae</taxon>
        <taxon>Cyclospora</taxon>
    </lineage>
</organism>
<feature type="compositionally biased region" description="Low complexity" evidence="2">
    <location>
        <begin position="1"/>
        <end position="33"/>
    </location>
</feature>
<dbReference type="Proteomes" id="UP000095192">
    <property type="component" value="Unassembled WGS sequence"/>
</dbReference>
<proteinExistence type="predicted"/>
<evidence type="ECO:0000256" key="1">
    <source>
        <dbReference type="SAM" id="Coils"/>
    </source>
</evidence>
<comment type="caution">
    <text evidence="3">The sequence shown here is derived from an EMBL/GenBank/DDBJ whole genome shotgun (WGS) entry which is preliminary data.</text>
</comment>
<name>A0A1D3D0T3_9EIME</name>
<dbReference type="VEuPathDB" id="ToxoDB:cyc_06663"/>
<feature type="coiled-coil region" evidence="1">
    <location>
        <begin position="163"/>
        <end position="197"/>
    </location>
</feature>
<protein>
    <submittedName>
        <fullName evidence="3">Uncharacterized protein</fullName>
    </submittedName>
</protein>
<evidence type="ECO:0000256" key="2">
    <source>
        <dbReference type="SAM" id="MobiDB-lite"/>
    </source>
</evidence>
<dbReference type="InParanoid" id="A0A1D3D0T3"/>
<feature type="region of interest" description="Disordered" evidence="2">
    <location>
        <begin position="1"/>
        <end position="41"/>
    </location>
</feature>
<dbReference type="AlphaFoldDB" id="A0A1D3D0T3"/>
<reference evidence="3 4" key="1">
    <citation type="journal article" date="2016" name="BMC Genomics">
        <title>Comparative genomics reveals Cyclospora cayetanensis possesses coccidia-like metabolism and invasion components but unique surface antigens.</title>
        <authorList>
            <person name="Liu S."/>
            <person name="Wang L."/>
            <person name="Zheng H."/>
            <person name="Xu Z."/>
            <person name="Roellig D.M."/>
            <person name="Li N."/>
            <person name="Frace M.A."/>
            <person name="Tang K."/>
            <person name="Arrowood M.J."/>
            <person name="Moss D.M."/>
            <person name="Zhang L."/>
            <person name="Feng Y."/>
            <person name="Xiao L."/>
        </authorList>
    </citation>
    <scope>NUCLEOTIDE SEQUENCE [LARGE SCALE GENOMIC DNA]</scope>
    <source>
        <strain evidence="3 4">CHN_HEN01</strain>
    </source>
</reference>
<accession>A0A1D3D0T3</accession>
<evidence type="ECO:0000313" key="4">
    <source>
        <dbReference type="Proteomes" id="UP000095192"/>
    </source>
</evidence>
<dbReference type="EMBL" id="JROU02001226">
    <property type="protein sequence ID" value="OEH77078.1"/>
    <property type="molecule type" value="Genomic_DNA"/>
</dbReference>
<evidence type="ECO:0000313" key="3">
    <source>
        <dbReference type="EMBL" id="OEH77078.1"/>
    </source>
</evidence>
<keyword evidence="4" id="KW-1185">Reference proteome</keyword>